<organism evidence="2 3">
    <name type="scientific">Streptomyces avermitilis (strain ATCC 31267 / DSM 46492 / JCM 5070 / NBRC 14893 / NCIMB 12804 / NRRL 8165 / MA-4680)</name>
    <dbReference type="NCBI Taxonomy" id="227882"/>
    <lineage>
        <taxon>Bacteria</taxon>
        <taxon>Bacillati</taxon>
        <taxon>Actinomycetota</taxon>
        <taxon>Actinomycetes</taxon>
        <taxon>Kitasatosporales</taxon>
        <taxon>Streptomycetaceae</taxon>
        <taxon>Streptomyces</taxon>
    </lineage>
</organism>
<dbReference type="Proteomes" id="UP000000428">
    <property type="component" value="Chromosome"/>
</dbReference>
<reference evidence="2 3" key="1">
    <citation type="journal article" date="2001" name="Proc. Natl. Acad. Sci. U.S.A.">
        <title>Genome sequence of an industrial microorganism Streptomyces avermitilis: deducing the ability of producing secondary metabolites.</title>
        <authorList>
            <person name="Omura S."/>
            <person name="Ikeda H."/>
            <person name="Ishikawa J."/>
            <person name="Hanamoto A."/>
            <person name="Takahashi C."/>
            <person name="Shinose M."/>
            <person name="Takahashi Y."/>
            <person name="Horikawa H."/>
            <person name="Nakazawa H."/>
            <person name="Osonoe T."/>
            <person name="Kikuchi H."/>
            <person name="Shiba T."/>
            <person name="Sakaki Y."/>
            <person name="Hattori M."/>
        </authorList>
    </citation>
    <scope>NUCLEOTIDE SEQUENCE [LARGE SCALE GENOMIC DNA]</scope>
    <source>
        <strain evidence="3">ATCC 31267 / DSM 46492 / JCM 5070 / NBRC 14893 / NCIMB 12804 / NRRL 8165 / MA-4680</strain>
    </source>
</reference>
<protein>
    <submittedName>
        <fullName evidence="2">Uncharacterized protein</fullName>
    </submittedName>
</protein>
<evidence type="ECO:0000313" key="3">
    <source>
        <dbReference type="Proteomes" id="UP000000428"/>
    </source>
</evidence>
<gene>
    <name evidence="2" type="ORF">SAVERM_5296</name>
</gene>
<accession>Q82CP7</accession>
<dbReference type="KEGG" id="sma:SAVERM_5296"/>
<name>Q82CP7_STRAW</name>
<feature type="compositionally biased region" description="Basic residues" evidence="1">
    <location>
        <begin position="1"/>
        <end position="10"/>
    </location>
</feature>
<evidence type="ECO:0000313" key="2">
    <source>
        <dbReference type="EMBL" id="BAC73008.1"/>
    </source>
</evidence>
<proteinExistence type="predicted"/>
<feature type="region of interest" description="Disordered" evidence="1">
    <location>
        <begin position="1"/>
        <end position="28"/>
    </location>
</feature>
<reference evidence="2 3" key="2">
    <citation type="journal article" date="2003" name="Nat. Biotechnol.">
        <title>Complete genome sequence and comparative analysis of the industrial microorganism Streptomyces avermitilis.</title>
        <authorList>
            <person name="Ikeda H."/>
            <person name="Ishikawa J."/>
            <person name="Hanamoto A."/>
            <person name="Shinose M."/>
            <person name="Kikuchi H."/>
            <person name="Shiba T."/>
            <person name="Sakaki Y."/>
            <person name="Hattori M."/>
            <person name="Omura S."/>
        </authorList>
    </citation>
    <scope>NUCLEOTIDE SEQUENCE [LARGE SCALE GENOMIC DNA]</scope>
    <source>
        <strain evidence="3">ATCC 31267 / DSM 46492 / JCM 5070 / NBRC 14893 / NCIMB 12804 / NRRL 8165 / MA-4680</strain>
    </source>
</reference>
<reference evidence="2 3" key="3">
    <citation type="journal article" date="2014" name="J. Ind. Microbiol. Biotechnol.">
        <title>Genome mining of the Streptomyces avermitilis genome and development of genome-minimized hosts for heterologous expression of biosynthetic gene clusters.</title>
        <authorList>
            <person name="Ikeda H."/>
            <person name="Shin-ya K."/>
            <person name="Omura S."/>
        </authorList>
    </citation>
    <scope>NUCLEOTIDE SEQUENCE [LARGE SCALE GENOMIC DNA]</scope>
    <source>
        <strain evidence="3">ATCC 31267 / DSM 46492 / JCM 5070 / NBRC 14893 / NCIMB 12804 / NRRL 8165 / MA-4680</strain>
    </source>
</reference>
<dbReference type="eggNOG" id="ENOG5031UEJ">
    <property type="taxonomic scope" value="Bacteria"/>
</dbReference>
<dbReference type="EMBL" id="BA000030">
    <property type="protein sequence ID" value="BAC73008.1"/>
    <property type="molecule type" value="Genomic_DNA"/>
</dbReference>
<dbReference type="HOGENOM" id="CLU_149375_0_0_11"/>
<dbReference type="AlphaFoldDB" id="Q82CP7"/>
<evidence type="ECO:0000256" key="1">
    <source>
        <dbReference type="SAM" id="MobiDB-lite"/>
    </source>
</evidence>
<feature type="region of interest" description="Disordered" evidence="1">
    <location>
        <begin position="51"/>
        <end position="89"/>
    </location>
</feature>
<keyword evidence="3" id="KW-1185">Reference proteome</keyword>
<sequence length="145" mass="16218">MSGSPHKARPPRPSDRSGGVAINEPNGVDDMSHRIARLFEPLLRLLLPGTGRRRRAVTAPAHRRPTPSYAPGRTARRDGSRPLRGEDNAMVRPYLVAHERSEEARRQRARRRALWLAVHGIDVGPRIIHGIDIGPRIIHRVEVPA</sequence>
<feature type="compositionally biased region" description="Basic residues" evidence="1">
    <location>
        <begin position="51"/>
        <end position="65"/>
    </location>
</feature>
<feature type="compositionally biased region" description="Basic and acidic residues" evidence="1">
    <location>
        <begin position="75"/>
        <end position="89"/>
    </location>
</feature>